<evidence type="ECO:0000313" key="4">
    <source>
        <dbReference type="EMBL" id="QQA17647.1"/>
    </source>
</evidence>
<reference evidence="1 6" key="3">
    <citation type="submission" date="2017-01" db="EMBL/GenBank/DDBJ databases">
        <title>Bacillus cereus isolates.</title>
        <authorList>
            <person name="Beno S.M."/>
        </authorList>
    </citation>
    <scope>NUCLEOTIDE SEQUENCE [LARGE SCALE GENOMIC DNA]</scope>
    <source>
        <strain evidence="1 6">FSL W7-1108</strain>
    </source>
</reference>
<reference evidence="3 8" key="1">
    <citation type="submission" date="2016-10" db="EMBL/GenBank/DDBJ databases">
        <title>Genome Sequence of Bacillus weihenstephanensis GM6LP.</title>
        <authorList>
            <person name="Poehlein A."/>
            <person name="Wemheuer F."/>
            <person name="Hollensteiner J."/>
            <person name="Wemheuer B."/>
        </authorList>
    </citation>
    <scope>NUCLEOTIDE SEQUENCE [LARGE SCALE GENOMIC DNA]</scope>
    <source>
        <strain evidence="3 8">GM6LP</strain>
    </source>
</reference>
<protein>
    <submittedName>
        <fullName evidence="1">Uncharacterized protein</fullName>
    </submittedName>
</protein>
<reference evidence="4 10" key="5">
    <citation type="submission" date="2020-12" db="EMBL/GenBank/DDBJ databases">
        <title>FDA dAtabase for Regulatory Grade micrObial Sequences (FDA-ARGOS): Supporting development and validation of Infectious Disease Dx tests.</title>
        <authorList>
            <person name="Nelson B."/>
            <person name="Plummer A."/>
            <person name="Tallon L."/>
            <person name="Sadzewicz L."/>
            <person name="Zhao X."/>
            <person name="Boylan J."/>
            <person name="Ott S."/>
            <person name="Bowen H."/>
            <person name="Vavikolanu K."/>
            <person name="Mehta A."/>
            <person name="Aluvathingal J."/>
            <person name="Nadendla S."/>
            <person name="Myers T."/>
            <person name="Yan Y."/>
            <person name="Sichtig H."/>
        </authorList>
    </citation>
    <scope>NUCLEOTIDE SEQUENCE [LARGE SCALE GENOMIC DNA]</scope>
    <source>
        <strain evidence="4 10">FDAARGOS_924</strain>
    </source>
</reference>
<dbReference type="KEGG" id="bmyo:BG05_4153"/>
<gene>
    <name evidence="3" type="ORF">BACWE_35920</name>
    <name evidence="1" type="ORF">BW900_09675</name>
    <name evidence="5" type="ORF">DET55_11178</name>
    <name evidence="4" type="ORF">I6G81_09385</name>
    <name evidence="2" type="ORF">S3E15_02137</name>
</gene>
<dbReference type="GeneID" id="66263178"/>
<dbReference type="AlphaFoldDB" id="A0A0B5SAH6"/>
<evidence type="ECO:0000313" key="2">
    <source>
        <dbReference type="EMBL" id="OSX95659.1"/>
    </source>
</evidence>
<accession>A0A0B5SAH6</accession>
<dbReference type="EMBL" id="CP065877">
    <property type="protein sequence ID" value="QQA17647.1"/>
    <property type="molecule type" value="Genomic_DNA"/>
</dbReference>
<dbReference type="EMBL" id="MRWU01000002">
    <property type="protein sequence ID" value="OSX95659.1"/>
    <property type="molecule type" value="Genomic_DNA"/>
</dbReference>
<dbReference type="Proteomes" id="UP000194131">
    <property type="component" value="Unassembled WGS sequence"/>
</dbReference>
<organism evidence="1 6">
    <name type="scientific">Bacillus mycoides</name>
    <dbReference type="NCBI Taxonomy" id="1405"/>
    <lineage>
        <taxon>Bacteria</taxon>
        <taxon>Bacillati</taxon>
        <taxon>Bacillota</taxon>
        <taxon>Bacilli</taxon>
        <taxon>Bacillales</taxon>
        <taxon>Bacillaceae</taxon>
        <taxon>Bacillus</taxon>
        <taxon>Bacillus cereus group</taxon>
    </lineage>
</organism>
<proteinExistence type="predicted"/>
<dbReference type="Proteomes" id="UP000256530">
    <property type="component" value="Unassembled WGS sequence"/>
</dbReference>
<reference evidence="5 9" key="4">
    <citation type="submission" date="2018-08" db="EMBL/GenBank/DDBJ databases">
        <title>Freshwater and sediment microbial communities from various areas in North America, analyzing microbe dynamics in response to fracking.</title>
        <authorList>
            <person name="Lamendella R."/>
        </authorList>
    </citation>
    <scope>NUCLEOTIDE SEQUENCE [LARGE SCALE GENOMIC DNA]</scope>
    <source>
        <strain evidence="5 9">DB-1</strain>
    </source>
</reference>
<evidence type="ECO:0000313" key="5">
    <source>
        <dbReference type="EMBL" id="REF33916.1"/>
    </source>
</evidence>
<dbReference type="EMBL" id="MKZQ01000042">
    <property type="protein sequence ID" value="PJN69547.1"/>
    <property type="molecule type" value="Genomic_DNA"/>
</dbReference>
<evidence type="ECO:0000313" key="7">
    <source>
        <dbReference type="Proteomes" id="UP000194131"/>
    </source>
</evidence>
<evidence type="ECO:0000313" key="1">
    <source>
        <dbReference type="EMBL" id="OOR06915.1"/>
    </source>
</evidence>
<name>A0A0B5SAH6_BACMY</name>
<dbReference type="Proteomes" id="UP000236165">
    <property type="component" value="Unassembled WGS sequence"/>
</dbReference>
<dbReference type="Proteomes" id="UP000596196">
    <property type="component" value="Chromosome"/>
</dbReference>
<evidence type="ECO:0000313" key="3">
    <source>
        <dbReference type="EMBL" id="PJN69547.1"/>
    </source>
</evidence>
<sequence>MTIENLHDLVVHELGCKYVLGEKVFEARNFTVYIATPIENKMTYNRFILIKHLSNEEPSVHVWDKKICVDATKIHIAKEVTEAIQSGFVNKE</sequence>
<keyword evidence="10" id="KW-1185">Reference proteome</keyword>
<dbReference type="EMBL" id="MUAI01000005">
    <property type="protein sequence ID" value="OOR06915.1"/>
    <property type="molecule type" value="Genomic_DNA"/>
</dbReference>
<evidence type="ECO:0000313" key="8">
    <source>
        <dbReference type="Proteomes" id="UP000236165"/>
    </source>
</evidence>
<reference evidence="2 7" key="2">
    <citation type="submission" date="2016-12" db="EMBL/GenBank/DDBJ databases">
        <title>Genome Sequences of Twelve Sporeforming Bacillus Species Isolated from Foods.</title>
        <authorList>
            <person name="De Jong A."/>
            <person name="Holsappel S."/>
            <person name="Kuipers O.P."/>
        </authorList>
    </citation>
    <scope>NUCLEOTIDE SEQUENCE [LARGE SCALE GENOMIC DNA]</scope>
    <source>
        <strain evidence="2 7">S3E15</strain>
    </source>
</reference>
<evidence type="ECO:0000313" key="9">
    <source>
        <dbReference type="Proteomes" id="UP000256530"/>
    </source>
</evidence>
<dbReference type="Proteomes" id="UP000190696">
    <property type="component" value="Unassembled WGS sequence"/>
</dbReference>
<dbReference type="RefSeq" id="WP_002135550.1">
    <property type="nucleotide sequence ID" value="NZ_CM125442.1"/>
</dbReference>
<evidence type="ECO:0000313" key="6">
    <source>
        <dbReference type="Proteomes" id="UP000190696"/>
    </source>
</evidence>
<dbReference type="EMBL" id="QTTY01000011">
    <property type="protein sequence ID" value="REF33916.1"/>
    <property type="molecule type" value="Genomic_DNA"/>
</dbReference>
<evidence type="ECO:0000313" key="10">
    <source>
        <dbReference type="Proteomes" id="UP000596196"/>
    </source>
</evidence>
<accession>A0A1S9TA55</accession>